<feature type="transmembrane region" description="Helical" evidence="2">
    <location>
        <begin position="281"/>
        <end position="303"/>
    </location>
</feature>
<dbReference type="EMBL" id="CAXAMM010016792">
    <property type="protein sequence ID" value="CAK9039831.1"/>
    <property type="molecule type" value="Genomic_DNA"/>
</dbReference>
<evidence type="ECO:0000256" key="1">
    <source>
        <dbReference type="SAM" id="MobiDB-lite"/>
    </source>
</evidence>
<sequence length="703" mass="79948">MLKFFHKTAAVQAVIIDMVLAVPISSKFSKLTGVKADRLLMTFRLFSAWLLALLATTALNENCLGGWKLAWRVCRQGSVEHNKFNWRIYDEEILNTSRDLCKLSETWWFDGRCSRAIVGSLTPFLLQKLLTRSTLQPLVLWFLWHFSRLEPPGDPREGQHRRLFGVWPKTTKSLLPLQQMALLTTQMDTCLRIRTWGIYADGELLMFWSPYVPLLCLGILAAAVTNLLMFDLGTRVYHVELPSDEVNEGAALSASYLRLALRAGSLFQLWHAFSTQMFGRYLLLAVHLAVLGPWAKCFLPVSFVKRRLWSLTESTEAQLIELTRMESERPGPTCFEDSENQRQIDCASFLGMAELALCFTGNRRAFEQFKPMIHFGWPLLSLCAALRQGSEQMKLEAWTEMMEDEIFTPEEYEKMIANYTAEWKKHGVEVEVFANMNDLLSSEGQNLPWKTPLDKAVDLDDTEDRPRCKKRTPEECKEVKLEDVVPYLKDHPYLYHGGDITPNFANGVDFEKGKDQITGPAFFTTHNIYNALLYGSKGMLTWGQPVLDLEQHKKGIYWTDFYRLVMEIEVQKLKNCRGLVASMAFLKKAAEQGAEHGVEEFMETQCGGHKCSFVAVNWNEDGQLGSGLLPYEFRMLPGSVETCGLKIPDKVIMVKSSLKDPFFDSAMTSSALREAAQRYFKLQEKSQSSGGSQGDEPQPEKGA</sequence>
<keyword evidence="2" id="KW-0472">Membrane</keyword>
<keyword evidence="4" id="KW-1185">Reference proteome</keyword>
<keyword evidence="2" id="KW-0812">Transmembrane</keyword>
<feature type="region of interest" description="Disordered" evidence="1">
    <location>
        <begin position="682"/>
        <end position="703"/>
    </location>
</feature>
<evidence type="ECO:0000313" key="3">
    <source>
        <dbReference type="EMBL" id="CAK9039831.1"/>
    </source>
</evidence>
<organism evidence="3 4">
    <name type="scientific">Durusdinium trenchii</name>
    <dbReference type="NCBI Taxonomy" id="1381693"/>
    <lineage>
        <taxon>Eukaryota</taxon>
        <taxon>Sar</taxon>
        <taxon>Alveolata</taxon>
        <taxon>Dinophyceae</taxon>
        <taxon>Suessiales</taxon>
        <taxon>Symbiodiniaceae</taxon>
        <taxon>Durusdinium</taxon>
    </lineage>
</organism>
<feature type="transmembrane region" description="Helical" evidence="2">
    <location>
        <begin position="211"/>
        <end position="230"/>
    </location>
</feature>
<protein>
    <submittedName>
        <fullName evidence="3">Uncharacterized protein</fullName>
    </submittedName>
</protein>
<gene>
    <name evidence="3" type="ORF">SCF082_LOCUS23265</name>
</gene>
<comment type="caution">
    <text evidence="3">The sequence shown here is derived from an EMBL/GenBank/DDBJ whole genome shotgun (WGS) entry which is preliminary data.</text>
</comment>
<evidence type="ECO:0000313" key="4">
    <source>
        <dbReference type="Proteomes" id="UP001642464"/>
    </source>
</evidence>
<accession>A0ABP0LM45</accession>
<evidence type="ECO:0000256" key="2">
    <source>
        <dbReference type="SAM" id="Phobius"/>
    </source>
</evidence>
<name>A0ABP0LM45_9DINO</name>
<proteinExistence type="predicted"/>
<reference evidence="3 4" key="1">
    <citation type="submission" date="2024-02" db="EMBL/GenBank/DDBJ databases">
        <authorList>
            <person name="Chen Y."/>
            <person name="Shah S."/>
            <person name="Dougan E. K."/>
            <person name="Thang M."/>
            <person name="Chan C."/>
        </authorList>
    </citation>
    <scope>NUCLEOTIDE SEQUENCE [LARGE SCALE GENOMIC DNA]</scope>
</reference>
<dbReference type="Proteomes" id="UP001642464">
    <property type="component" value="Unassembled WGS sequence"/>
</dbReference>
<keyword evidence="2" id="KW-1133">Transmembrane helix</keyword>